<keyword evidence="10" id="KW-0472">Membrane</keyword>
<dbReference type="KEGG" id="som:SOMG_03834"/>
<protein>
    <recommendedName>
        <fullName evidence="11">Cytochrome b-c1 complex subunit 8</fullName>
    </recommendedName>
    <alternativeName>
        <fullName evidence="11">Complex III subunit 8</fullName>
    </alternativeName>
</protein>
<comment type="function">
    <text evidence="11">Component of the ubiquinol-cytochrome c oxidoreductase, a multisubunit transmembrane complex that is part of the mitochondrial electron transport chain which drives oxidative phosphorylation. The complex plays an important role in the uptake of multiple carbon sources present in different host niches.</text>
</comment>
<comment type="subcellular location">
    <subcellularLocation>
        <location evidence="1 11">Mitochondrion inner membrane</location>
        <topology evidence="1 11">Single-pass membrane protein</topology>
    </subcellularLocation>
</comment>
<dbReference type="Pfam" id="PF02939">
    <property type="entry name" value="UcrQ"/>
    <property type="match status" value="1"/>
</dbReference>
<evidence type="ECO:0000256" key="1">
    <source>
        <dbReference type="ARBA" id="ARBA00004434"/>
    </source>
</evidence>
<dbReference type="EMBL" id="CP115612">
    <property type="protein sequence ID" value="WBW73644.1"/>
    <property type="molecule type" value="Genomic_DNA"/>
</dbReference>
<accession>A0AAE9WDK8</accession>
<dbReference type="GO" id="GO:0006122">
    <property type="term" value="P:mitochondrial electron transport, ubiquinol to cytochrome c"/>
    <property type="evidence" value="ECO:0007669"/>
    <property type="project" value="UniProtKB-UniRule"/>
</dbReference>
<evidence type="ECO:0000256" key="9">
    <source>
        <dbReference type="ARBA" id="ARBA00023128"/>
    </source>
</evidence>
<dbReference type="GeneID" id="80877310"/>
<evidence type="ECO:0000256" key="4">
    <source>
        <dbReference type="ARBA" id="ARBA00022660"/>
    </source>
</evidence>
<comment type="similarity">
    <text evidence="2 11">Belongs to the UQCRQ/QCR8 family.</text>
</comment>
<keyword evidence="3 11" id="KW-0813">Transport</keyword>
<evidence type="ECO:0000256" key="2">
    <source>
        <dbReference type="ARBA" id="ARBA00007668"/>
    </source>
</evidence>
<evidence type="ECO:0000256" key="6">
    <source>
        <dbReference type="ARBA" id="ARBA00022792"/>
    </source>
</evidence>
<dbReference type="InterPro" id="IPR004205">
    <property type="entry name" value="Cyt_bc1_su8"/>
</dbReference>
<evidence type="ECO:0000256" key="11">
    <source>
        <dbReference type="RuleBase" id="RU368118"/>
    </source>
</evidence>
<evidence type="ECO:0000256" key="5">
    <source>
        <dbReference type="ARBA" id="ARBA00022692"/>
    </source>
</evidence>
<dbReference type="Proteomes" id="UP001212411">
    <property type="component" value="Chromosome 2"/>
</dbReference>
<dbReference type="Gene3D" id="1.20.5.210">
    <property type="entry name" value="Cytochrome b-c1 complex subunit 8"/>
    <property type="match status" value="1"/>
</dbReference>
<organism evidence="12 13">
    <name type="scientific">Schizosaccharomyces osmophilus</name>
    <dbReference type="NCBI Taxonomy" id="2545709"/>
    <lineage>
        <taxon>Eukaryota</taxon>
        <taxon>Fungi</taxon>
        <taxon>Dikarya</taxon>
        <taxon>Ascomycota</taxon>
        <taxon>Taphrinomycotina</taxon>
        <taxon>Schizosaccharomycetes</taxon>
        <taxon>Schizosaccharomycetales</taxon>
        <taxon>Schizosaccharomycetaceae</taxon>
        <taxon>Schizosaccharomyces</taxon>
    </lineage>
</organism>
<name>A0AAE9WDK8_9SCHI</name>
<sequence length="93" mass="10655">MGGAPGGKTYLGWWGHLGGPKQKGIITYTLSPFQQKPMAGFFKTSFQNTFRRVLNESLYVAIPFGVAYYIYCWGKEQNEFLNSKWGRHLVQEE</sequence>
<comment type="subunit">
    <text evidence="11">Component of the ubiquinol-cytochrome c oxidoreductase (cytochrome b-c1 complex, complex III, CIII), a multisubunit enzyme composed of 3 respiratory subunits cytochrome b, cytochrome c1 and Rieske protein, 2 core protein subunits, and additional low-molecular weight protein subunits. The complex exists as an obligatory dimer and forms supercomplexes (SCs) in the inner mitochondrial membrane with cytochrome c oxidase (complex IV, CIV).</text>
</comment>
<dbReference type="SUPFAM" id="SSF81508">
    <property type="entry name" value="Ubiquinone-binding protein QP-C of cytochrome bc1 complex (Ubiquinol-cytochrome c reductase)"/>
    <property type="match status" value="1"/>
</dbReference>
<dbReference type="GO" id="GO:0045275">
    <property type="term" value="C:respiratory chain complex III"/>
    <property type="evidence" value="ECO:0007669"/>
    <property type="project" value="UniProtKB-UniRule"/>
</dbReference>
<gene>
    <name evidence="12" type="primary">qcr8</name>
    <name evidence="12" type="ORF">SOMG_03834</name>
</gene>
<keyword evidence="13" id="KW-1185">Reference proteome</keyword>
<dbReference type="AlphaFoldDB" id="A0AAE9WDK8"/>
<evidence type="ECO:0000313" key="12">
    <source>
        <dbReference type="EMBL" id="WBW73644.1"/>
    </source>
</evidence>
<keyword evidence="6 11" id="KW-0999">Mitochondrion inner membrane</keyword>
<proteinExistence type="inferred from homology"/>
<dbReference type="PANTHER" id="PTHR12119:SF2">
    <property type="entry name" value="CYTOCHROME B-C1 COMPLEX SUBUNIT 8"/>
    <property type="match status" value="1"/>
</dbReference>
<evidence type="ECO:0000256" key="8">
    <source>
        <dbReference type="ARBA" id="ARBA00022989"/>
    </source>
</evidence>
<evidence type="ECO:0000256" key="3">
    <source>
        <dbReference type="ARBA" id="ARBA00022448"/>
    </source>
</evidence>
<evidence type="ECO:0000313" key="13">
    <source>
        <dbReference type="Proteomes" id="UP001212411"/>
    </source>
</evidence>
<evidence type="ECO:0000256" key="7">
    <source>
        <dbReference type="ARBA" id="ARBA00022982"/>
    </source>
</evidence>
<keyword evidence="7 11" id="KW-0249">Electron transport</keyword>
<dbReference type="FunFam" id="1.20.5.210:FF:000001">
    <property type="entry name" value="Cytochrome b-c1 complex subunit 8"/>
    <property type="match status" value="1"/>
</dbReference>
<dbReference type="InterPro" id="IPR036642">
    <property type="entry name" value="Cyt_bc1_su8_sf"/>
</dbReference>
<reference evidence="12 13" key="1">
    <citation type="journal article" date="2023" name="G3 (Bethesda)">
        <title>A high-quality reference genome for the fission yeast Schizosaccharomyces osmophilus.</title>
        <authorList>
            <person name="Jia G.S."/>
            <person name="Zhang W.C."/>
            <person name="Liang Y."/>
            <person name="Liu X.H."/>
            <person name="Rhind N."/>
            <person name="Pidoux A."/>
            <person name="Brysch-Herzberg M."/>
            <person name="Du L.L."/>
        </authorList>
    </citation>
    <scope>NUCLEOTIDE SEQUENCE [LARGE SCALE GENOMIC DNA]</scope>
    <source>
        <strain evidence="12 13">CBS 15793</strain>
    </source>
</reference>
<keyword evidence="5" id="KW-0812">Transmembrane</keyword>
<dbReference type="PANTHER" id="PTHR12119">
    <property type="entry name" value="UBIQUINOL-CYTOCHROME C REDUCTASE COMPLEX UBIQUINONE-BINDING PROTEIN QP-C"/>
    <property type="match status" value="1"/>
</dbReference>
<dbReference type="GO" id="GO:0005743">
    <property type="term" value="C:mitochondrial inner membrane"/>
    <property type="evidence" value="ECO:0007669"/>
    <property type="project" value="UniProtKB-SubCell"/>
</dbReference>
<keyword evidence="8" id="KW-1133">Transmembrane helix</keyword>
<evidence type="ECO:0000256" key="10">
    <source>
        <dbReference type="ARBA" id="ARBA00023136"/>
    </source>
</evidence>
<keyword evidence="4 11" id="KW-0679">Respiratory chain</keyword>
<dbReference type="RefSeq" id="XP_056037887.1">
    <property type="nucleotide sequence ID" value="XM_056182621.1"/>
</dbReference>
<keyword evidence="9 11" id="KW-0496">Mitochondrion</keyword>